<dbReference type="EMBL" id="VDDA01000051">
    <property type="protein sequence ID" value="TNC06259.1"/>
    <property type="molecule type" value="Genomic_DNA"/>
</dbReference>
<evidence type="ECO:0000313" key="2">
    <source>
        <dbReference type="EMBL" id="TNC06259.1"/>
    </source>
</evidence>
<dbReference type="InterPro" id="IPR000182">
    <property type="entry name" value="GNAT_dom"/>
</dbReference>
<accession>A0A5C4L685</accession>
<comment type="caution">
    <text evidence="2">The sequence shown here is derived from an EMBL/GenBank/DDBJ whole genome shotgun (WGS) entry which is preliminary data.</text>
</comment>
<gene>
    <name evidence="2" type="ORF">FF100_34755</name>
</gene>
<evidence type="ECO:0000259" key="1">
    <source>
        <dbReference type="Pfam" id="PF13302"/>
    </source>
</evidence>
<dbReference type="Gene3D" id="3.40.630.30">
    <property type="match status" value="1"/>
</dbReference>
<protein>
    <submittedName>
        <fullName evidence="2">GNAT family N-acetyltransferase</fullName>
    </submittedName>
</protein>
<sequence length="163" mass="17937">MPAMVDPTDGLTSFQEMFKRKIIDVKPCSTDRKLFLHGDQPAPGVMRLSYVRLQGRTVTAFVSFTPAEFIEGRPCFQAGVAVPQTHRGQGRAKEIVRAAIAEMRAGFSRAGIAPFWIEAIIHANNIASQRVAEATISPNRINVVDGNSGDNAFQYLMKVEKSE</sequence>
<dbReference type="Proteomes" id="UP000305267">
    <property type="component" value="Unassembled WGS sequence"/>
</dbReference>
<dbReference type="SUPFAM" id="SSF55729">
    <property type="entry name" value="Acyl-CoA N-acyltransferases (Nat)"/>
    <property type="match status" value="1"/>
</dbReference>
<evidence type="ECO:0000313" key="3">
    <source>
        <dbReference type="Proteomes" id="UP000305267"/>
    </source>
</evidence>
<name>A0A5C4L685_9HYPH</name>
<dbReference type="OrthoDB" id="8410947at2"/>
<dbReference type="AlphaFoldDB" id="A0A5C4L685"/>
<dbReference type="GO" id="GO:0016747">
    <property type="term" value="F:acyltransferase activity, transferring groups other than amino-acyl groups"/>
    <property type="evidence" value="ECO:0007669"/>
    <property type="project" value="InterPro"/>
</dbReference>
<organism evidence="2 3">
    <name type="scientific">Methylobacterium terricola</name>
    <dbReference type="NCBI Taxonomy" id="2583531"/>
    <lineage>
        <taxon>Bacteria</taxon>
        <taxon>Pseudomonadati</taxon>
        <taxon>Pseudomonadota</taxon>
        <taxon>Alphaproteobacteria</taxon>
        <taxon>Hyphomicrobiales</taxon>
        <taxon>Methylobacteriaceae</taxon>
        <taxon>Methylobacterium</taxon>
    </lineage>
</organism>
<dbReference type="InterPro" id="IPR016181">
    <property type="entry name" value="Acyl_CoA_acyltransferase"/>
</dbReference>
<reference evidence="2 3" key="1">
    <citation type="submission" date="2019-06" db="EMBL/GenBank/DDBJ databases">
        <title>Genome of Methylobacterium sp. 17Sr1-39.</title>
        <authorList>
            <person name="Seo T."/>
        </authorList>
    </citation>
    <scope>NUCLEOTIDE SEQUENCE [LARGE SCALE GENOMIC DNA]</scope>
    <source>
        <strain evidence="2 3">17Sr1-39</strain>
    </source>
</reference>
<proteinExistence type="predicted"/>
<keyword evidence="3" id="KW-1185">Reference proteome</keyword>
<dbReference type="RefSeq" id="WP_139040571.1">
    <property type="nucleotide sequence ID" value="NZ_VDDA01000051.1"/>
</dbReference>
<feature type="domain" description="N-acetyltransferase" evidence="1">
    <location>
        <begin position="59"/>
        <end position="133"/>
    </location>
</feature>
<dbReference type="Pfam" id="PF13302">
    <property type="entry name" value="Acetyltransf_3"/>
    <property type="match status" value="1"/>
</dbReference>
<keyword evidence="2" id="KW-0808">Transferase</keyword>